<keyword evidence="2" id="KW-1185">Reference proteome</keyword>
<reference evidence="1 2" key="1">
    <citation type="submission" date="2019-08" db="EMBL/GenBank/DDBJ databases">
        <authorList>
            <person name="Lei W."/>
        </authorList>
    </citation>
    <scope>NUCLEOTIDE SEQUENCE [LARGE SCALE GENOMIC DNA]</scope>
    <source>
        <strain evidence="1 2">CCUG 58627</strain>
    </source>
</reference>
<dbReference type="OrthoDB" id="4411847at2"/>
<organism evidence="1 2">
    <name type="scientific">Corynebacterium canis</name>
    <dbReference type="NCBI Taxonomy" id="679663"/>
    <lineage>
        <taxon>Bacteria</taxon>
        <taxon>Bacillati</taxon>
        <taxon>Actinomycetota</taxon>
        <taxon>Actinomycetes</taxon>
        <taxon>Mycobacteriales</taxon>
        <taxon>Corynebacteriaceae</taxon>
        <taxon>Corynebacterium</taxon>
    </lineage>
</organism>
<comment type="caution">
    <text evidence="1">The sequence shown here is derived from an EMBL/GenBank/DDBJ whole genome shotgun (WGS) entry which is preliminary data.</text>
</comment>
<name>A0A5C5TW02_9CORY</name>
<dbReference type="EMBL" id="VOHM01000042">
    <property type="protein sequence ID" value="TWT17445.1"/>
    <property type="molecule type" value="Genomic_DNA"/>
</dbReference>
<gene>
    <name evidence="1" type="ORF">FRX94_12520</name>
</gene>
<dbReference type="Proteomes" id="UP000320791">
    <property type="component" value="Unassembled WGS sequence"/>
</dbReference>
<evidence type="ECO:0000313" key="1">
    <source>
        <dbReference type="EMBL" id="TWT17445.1"/>
    </source>
</evidence>
<dbReference type="RefSeq" id="WP_146325681.1">
    <property type="nucleotide sequence ID" value="NZ_BAABLR010000056.1"/>
</dbReference>
<accession>A0A5C5TW02</accession>
<evidence type="ECO:0000313" key="2">
    <source>
        <dbReference type="Proteomes" id="UP000320791"/>
    </source>
</evidence>
<protein>
    <recommendedName>
        <fullName evidence="3">Lysoplasmalogenase</fullName>
    </recommendedName>
</protein>
<evidence type="ECO:0008006" key="3">
    <source>
        <dbReference type="Google" id="ProtNLM"/>
    </source>
</evidence>
<dbReference type="AlphaFoldDB" id="A0A5C5TW02"/>
<proteinExistence type="predicted"/>
<sequence length="187" mass="20369">MSLSDFRTPLRFVSAAATATTTVAKLTKRRKLQRVAKMLIVPPLIDYRDPLMVLGGLGHAAGDLVLLRKNRKLEQGAACFAAGHAAMILCQVRRGVRPQYPWVHAGLWLAAVPLIRDPKLLAYGALLAAYSSYSRSLGGPLFVLSDALIIANKRFPHPLLDAAVTVTYGSAQLMLFAPDESSYRQVN</sequence>